<dbReference type="Proteomes" id="UP001497680">
    <property type="component" value="Unassembled WGS sequence"/>
</dbReference>
<evidence type="ECO:0000313" key="2">
    <source>
        <dbReference type="Proteomes" id="UP001497680"/>
    </source>
</evidence>
<organism evidence="1 2">
    <name type="scientific">Hypoxylon rubiginosum</name>
    <dbReference type="NCBI Taxonomy" id="110542"/>
    <lineage>
        <taxon>Eukaryota</taxon>
        <taxon>Fungi</taxon>
        <taxon>Dikarya</taxon>
        <taxon>Ascomycota</taxon>
        <taxon>Pezizomycotina</taxon>
        <taxon>Sordariomycetes</taxon>
        <taxon>Xylariomycetidae</taxon>
        <taxon>Xylariales</taxon>
        <taxon>Hypoxylaceae</taxon>
        <taxon>Hypoxylon</taxon>
    </lineage>
</organism>
<dbReference type="EMBL" id="MU394283">
    <property type="protein sequence ID" value="KAI6092377.1"/>
    <property type="molecule type" value="Genomic_DNA"/>
</dbReference>
<accession>A0ACC0DI02</accession>
<name>A0ACC0DI02_9PEZI</name>
<keyword evidence="2" id="KW-1185">Reference proteome</keyword>
<proteinExistence type="predicted"/>
<sequence length="150" mass="17092">MAIGRWTWPSSRKQSTTSSNGNRTNGTTTPTDNESSQDLSKSQSRLFRPFTSGFKSQKPKKSAERNEYSHLDRPFTQQNLEHQKILNAFEWNFGRRKPSHGGRSSISGISPSASRNTSVDHGHMEPHHHFRNSLVHEPPREDPRGESERP</sequence>
<gene>
    <name evidence="1" type="ORF">F4821DRAFT_223883</name>
</gene>
<comment type="caution">
    <text evidence="1">The sequence shown here is derived from an EMBL/GenBank/DDBJ whole genome shotgun (WGS) entry which is preliminary data.</text>
</comment>
<protein>
    <submittedName>
        <fullName evidence="1">Uncharacterized protein</fullName>
    </submittedName>
</protein>
<reference evidence="1 2" key="1">
    <citation type="journal article" date="2022" name="New Phytol.">
        <title>Ecological generalism drives hyperdiversity of secondary metabolite gene clusters in xylarialean endophytes.</title>
        <authorList>
            <person name="Franco M.E.E."/>
            <person name="Wisecaver J.H."/>
            <person name="Arnold A.E."/>
            <person name="Ju Y.M."/>
            <person name="Slot J.C."/>
            <person name="Ahrendt S."/>
            <person name="Moore L.P."/>
            <person name="Eastman K.E."/>
            <person name="Scott K."/>
            <person name="Konkel Z."/>
            <person name="Mondo S.J."/>
            <person name="Kuo A."/>
            <person name="Hayes R.D."/>
            <person name="Haridas S."/>
            <person name="Andreopoulos B."/>
            <person name="Riley R."/>
            <person name="LaButti K."/>
            <person name="Pangilinan J."/>
            <person name="Lipzen A."/>
            <person name="Amirebrahimi M."/>
            <person name="Yan J."/>
            <person name="Adam C."/>
            <person name="Keymanesh K."/>
            <person name="Ng V."/>
            <person name="Louie K."/>
            <person name="Northen T."/>
            <person name="Drula E."/>
            <person name="Henrissat B."/>
            <person name="Hsieh H.M."/>
            <person name="Youens-Clark K."/>
            <person name="Lutzoni F."/>
            <person name="Miadlikowska J."/>
            <person name="Eastwood D.C."/>
            <person name="Hamelin R.C."/>
            <person name="Grigoriev I.V."/>
            <person name="U'Ren J.M."/>
        </authorList>
    </citation>
    <scope>NUCLEOTIDE SEQUENCE [LARGE SCALE GENOMIC DNA]</scope>
    <source>
        <strain evidence="1 2">ER1909</strain>
    </source>
</reference>
<evidence type="ECO:0000313" key="1">
    <source>
        <dbReference type="EMBL" id="KAI6092377.1"/>
    </source>
</evidence>